<dbReference type="Proteomes" id="UP001374579">
    <property type="component" value="Unassembled WGS sequence"/>
</dbReference>
<evidence type="ECO:0000256" key="1">
    <source>
        <dbReference type="ARBA" id="ARBA00008694"/>
    </source>
</evidence>
<evidence type="ECO:0000256" key="2">
    <source>
        <dbReference type="ARBA" id="ARBA00022679"/>
    </source>
</evidence>
<feature type="domain" description="N-acetyltransferase" evidence="4">
    <location>
        <begin position="4"/>
        <end position="161"/>
    </location>
</feature>
<evidence type="ECO:0000259" key="4">
    <source>
        <dbReference type="PROSITE" id="PS51186"/>
    </source>
</evidence>
<dbReference type="InterPro" id="IPR000182">
    <property type="entry name" value="GNAT_dom"/>
</dbReference>
<dbReference type="CDD" id="cd04301">
    <property type="entry name" value="NAT_SF"/>
    <property type="match status" value="1"/>
</dbReference>
<dbReference type="InterPro" id="IPR016181">
    <property type="entry name" value="Acyl_CoA_acyltransferase"/>
</dbReference>
<comment type="caution">
    <text evidence="5">The sequence shown here is derived from an EMBL/GenBank/DDBJ whole genome shotgun (WGS) entry which is preliminary data.</text>
</comment>
<proteinExistence type="inferred from homology"/>
<name>A0AAN9AP39_9CAEN</name>
<dbReference type="AlphaFoldDB" id="A0AAN9AP39"/>
<accession>A0AAN9AP39</accession>
<dbReference type="GO" id="GO:0008080">
    <property type="term" value="F:N-acetyltransferase activity"/>
    <property type="evidence" value="ECO:0007669"/>
    <property type="project" value="UniProtKB-ARBA"/>
</dbReference>
<dbReference type="PANTHER" id="PTHR10545:SF29">
    <property type="entry name" value="GH14572P-RELATED"/>
    <property type="match status" value="1"/>
</dbReference>
<dbReference type="Gene3D" id="3.40.630.30">
    <property type="match status" value="1"/>
</dbReference>
<dbReference type="InterPro" id="IPR051016">
    <property type="entry name" value="Diverse_Substrate_AcTransf"/>
</dbReference>
<dbReference type="PROSITE" id="PS51186">
    <property type="entry name" value="GNAT"/>
    <property type="match status" value="1"/>
</dbReference>
<dbReference type="FunFam" id="3.40.630.30:FF:000064">
    <property type="entry name" value="GNAT family acetyltransferase"/>
    <property type="match status" value="1"/>
</dbReference>
<reference evidence="5 6" key="1">
    <citation type="submission" date="2024-02" db="EMBL/GenBank/DDBJ databases">
        <title>Chromosome-scale genome assembly of the rough periwinkle Littorina saxatilis.</title>
        <authorList>
            <person name="De Jode A."/>
            <person name="Faria R."/>
            <person name="Formenti G."/>
            <person name="Sims Y."/>
            <person name="Smith T.P."/>
            <person name="Tracey A."/>
            <person name="Wood J.M.D."/>
            <person name="Zagrodzka Z.B."/>
            <person name="Johannesson K."/>
            <person name="Butlin R.K."/>
            <person name="Leder E.H."/>
        </authorList>
    </citation>
    <scope>NUCLEOTIDE SEQUENCE [LARGE SCALE GENOMIC DNA]</scope>
    <source>
        <strain evidence="5">Snail1</strain>
        <tissue evidence="5">Muscle</tissue>
    </source>
</reference>
<comment type="similarity">
    <text evidence="1">Belongs to the acetyltransferase family.</text>
</comment>
<organism evidence="5 6">
    <name type="scientific">Littorina saxatilis</name>
    <dbReference type="NCBI Taxonomy" id="31220"/>
    <lineage>
        <taxon>Eukaryota</taxon>
        <taxon>Metazoa</taxon>
        <taxon>Spiralia</taxon>
        <taxon>Lophotrochozoa</taxon>
        <taxon>Mollusca</taxon>
        <taxon>Gastropoda</taxon>
        <taxon>Caenogastropoda</taxon>
        <taxon>Littorinimorpha</taxon>
        <taxon>Littorinoidea</taxon>
        <taxon>Littorinidae</taxon>
        <taxon>Littorina</taxon>
    </lineage>
</organism>
<evidence type="ECO:0000256" key="3">
    <source>
        <dbReference type="ARBA" id="ARBA00023315"/>
    </source>
</evidence>
<evidence type="ECO:0000313" key="6">
    <source>
        <dbReference type="Proteomes" id="UP001374579"/>
    </source>
</evidence>
<gene>
    <name evidence="5" type="ORF">V1264_010205</name>
</gene>
<keyword evidence="6" id="KW-1185">Reference proteome</keyword>
<dbReference type="SUPFAM" id="SSF55729">
    <property type="entry name" value="Acyl-CoA N-acyltransferases (Nat)"/>
    <property type="match status" value="1"/>
</dbReference>
<sequence>MADVTVREATVHDCEEIMRLIKELAVHHNEADKVAIDEHVLRRDGFGDTPYFHCLVAEPSTQGTGQQRPLVGYAMYYWTYSPWCGKTCCLEDLFVTKDWRNHGVGTLLWAHVTKTALARECAWVHWVVMDWNQQARDFYHGNGATNWSEKDGRLVYRMTHGTMTTFVNKRLPETA</sequence>
<keyword evidence="3" id="KW-0012">Acyltransferase</keyword>
<protein>
    <recommendedName>
        <fullName evidence="4">N-acetyltransferase domain-containing protein</fullName>
    </recommendedName>
</protein>
<dbReference type="Pfam" id="PF00583">
    <property type="entry name" value="Acetyltransf_1"/>
    <property type="match status" value="1"/>
</dbReference>
<evidence type="ECO:0000313" key="5">
    <source>
        <dbReference type="EMBL" id="KAK7090404.1"/>
    </source>
</evidence>
<dbReference type="PANTHER" id="PTHR10545">
    <property type="entry name" value="DIAMINE N-ACETYLTRANSFERASE"/>
    <property type="match status" value="1"/>
</dbReference>
<dbReference type="EMBL" id="JBAMIC010000024">
    <property type="protein sequence ID" value="KAK7090404.1"/>
    <property type="molecule type" value="Genomic_DNA"/>
</dbReference>
<keyword evidence="2" id="KW-0808">Transferase</keyword>